<dbReference type="RefSeq" id="WP_090164341.1">
    <property type="nucleotide sequence ID" value="NZ_FMWK01000023.1"/>
</dbReference>
<dbReference type="Proteomes" id="UP000199428">
    <property type="component" value="Unassembled WGS sequence"/>
</dbReference>
<accession>A0A1G5S5H6</accession>
<proteinExistence type="predicted"/>
<dbReference type="AlphaFoldDB" id="A0A1G5S5H6"/>
<reference evidence="3 4" key="1">
    <citation type="submission" date="2016-10" db="EMBL/GenBank/DDBJ databases">
        <authorList>
            <person name="de Groot N.N."/>
        </authorList>
    </citation>
    <scope>NUCLEOTIDE SEQUENCE [LARGE SCALE GENOMIC DNA]</scope>
    <source>
        <strain evidence="3 4">DSM 10317</strain>
    </source>
</reference>
<dbReference type="Gene3D" id="3.20.20.140">
    <property type="entry name" value="Metal-dependent hydrolases"/>
    <property type="match status" value="1"/>
</dbReference>
<dbReference type="InterPro" id="IPR032465">
    <property type="entry name" value="ACMSD"/>
</dbReference>
<gene>
    <name evidence="3" type="ORF">SAMN02910350_02892</name>
</gene>
<sequence>MFNFNHFKKIDMHSHIGSWGNPFNYSGDINLVLDLMEKFNIEKTVLCPSDSNRNADIVEAYKKAPDRVIPVPWVDCTKGTVAYDELEHLIRDEGCKGAKIQSLFDGYAADSPIVDPVAEICEKYNVPFFVHSGHEPFSLPWQIGLLAERHPHCKFAMLHMGHGHGIYVEAAQTIAKRYDNIWLETSGTSMTAQIYNAYKNVGNEKVMFGLDTPFHAPEVEIQKILSCHLKERDYENIFYNNAKNFMGSLLE</sequence>
<evidence type="ECO:0000313" key="4">
    <source>
        <dbReference type="Proteomes" id="UP000199428"/>
    </source>
</evidence>
<dbReference type="PANTHER" id="PTHR21240">
    <property type="entry name" value="2-AMINO-3-CARBOXYLMUCONATE-6-SEMIALDEHYDE DECARBOXYLASE"/>
    <property type="match status" value="1"/>
</dbReference>
<dbReference type="EMBL" id="FMWK01000023">
    <property type="protein sequence ID" value="SCZ81586.1"/>
    <property type="molecule type" value="Genomic_DNA"/>
</dbReference>
<dbReference type="PANTHER" id="PTHR21240:SF28">
    <property type="entry name" value="ISO-OROTATE DECARBOXYLASE (EUROFUNG)"/>
    <property type="match status" value="1"/>
</dbReference>
<organism evidence="3 4">
    <name type="scientific">Pseudobutyrivibrio xylanivorans</name>
    <dbReference type="NCBI Taxonomy" id="185007"/>
    <lineage>
        <taxon>Bacteria</taxon>
        <taxon>Bacillati</taxon>
        <taxon>Bacillota</taxon>
        <taxon>Clostridia</taxon>
        <taxon>Lachnospirales</taxon>
        <taxon>Lachnospiraceae</taxon>
        <taxon>Pseudobutyrivibrio</taxon>
    </lineage>
</organism>
<keyword evidence="1" id="KW-0456">Lyase</keyword>
<dbReference type="InterPro" id="IPR006680">
    <property type="entry name" value="Amidohydro-rel"/>
</dbReference>
<dbReference type="Pfam" id="PF04909">
    <property type="entry name" value="Amidohydro_2"/>
    <property type="match status" value="1"/>
</dbReference>
<protein>
    <recommendedName>
        <fullName evidence="2">Amidohydrolase-related domain-containing protein</fullName>
    </recommendedName>
</protein>
<dbReference type="GO" id="GO:0005737">
    <property type="term" value="C:cytoplasm"/>
    <property type="evidence" value="ECO:0007669"/>
    <property type="project" value="TreeGrafter"/>
</dbReference>
<feature type="domain" description="Amidohydrolase-related" evidence="2">
    <location>
        <begin position="45"/>
        <end position="244"/>
    </location>
</feature>
<dbReference type="GO" id="GO:0016787">
    <property type="term" value="F:hydrolase activity"/>
    <property type="evidence" value="ECO:0007669"/>
    <property type="project" value="InterPro"/>
</dbReference>
<dbReference type="InterPro" id="IPR032466">
    <property type="entry name" value="Metal_Hydrolase"/>
</dbReference>
<dbReference type="GO" id="GO:0019748">
    <property type="term" value="P:secondary metabolic process"/>
    <property type="evidence" value="ECO:0007669"/>
    <property type="project" value="TreeGrafter"/>
</dbReference>
<name>A0A1G5S5H6_PSEXY</name>
<evidence type="ECO:0000256" key="1">
    <source>
        <dbReference type="ARBA" id="ARBA00023239"/>
    </source>
</evidence>
<dbReference type="SUPFAM" id="SSF51556">
    <property type="entry name" value="Metallo-dependent hydrolases"/>
    <property type="match status" value="1"/>
</dbReference>
<dbReference type="GO" id="GO:0016831">
    <property type="term" value="F:carboxy-lyase activity"/>
    <property type="evidence" value="ECO:0007669"/>
    <property type="project" value="InterPro"/>
</dbReference>
<evidence type="ECO:0000259" key="2">
    <source>
        <dbReference type="Pfam" id="PF04909"/>
    </source>
</evidence>
<evidence type="ECO:0000313" key="3">
    <source>
        <dbReference type="EMBL" id="SCZ81586.1"/>
    </source>
</evidence>